<sequence length="78" mass="8691">LAHPDVLKRVYDAGHQIGIHTWSHPAMSSLTLDQQIAEIVNTAKIIKQIIGVVPTVWRPPYYAVNDDVLKVLHTNSVP</sequence>
<dbReference type="OrthoDB" id="439917at2759"/>
<dbReference type="AlphaFoldDB" id="A0A1Y2CJS6"/>
<name>A0A1Y2CJS6_9FUNG</name>
<comment type="caution">
    <text evidence="4">The sequence shown here is derived from an EMBL/GenBank/DDBJ whole genome shotgun (WGS) entry which is preliminary data.</text>
</comment>
<dbReference type="GO" id="GO:0046872">
    <property type="term" value="F:metal ion binding"/>
    <property type="evidence" value="ECO:0007669"/>
    <property type="project" value="UniProtKB-KW"/>
</dbReference>
<accession>A0A1Y2CJS6</accession>
<dbReference type="GO" id="GO:0009272">
    <property type="term" value="P:fungal-type cell wall biogenesis"/>
    <property type="evidence" value="ECO:0007669"/>
    <property type="project" value="UniProtKB-ARBA"/>
</dbReference>
<dbReference type="InterPro" id="IPR002509">
    <property type="entry name" value="NODB_dom"/>
</dbReference>
<dbReference type="SUPFAM" id="SSF88713">
    <property type="entry name" value="Glycoside hydrolase/deacetylase"/>
    <property type="match status" value="1"/>
</dbReference>
<dbReference type="STRING" id="329046.A0A1Y2CJS6"/>
<dbReference type="PROSITE" id="PS51677">
    <property type="entry name" value="NODB"/>
    <property type="match status" value="1"/>
</dbReference>
<feature type="domain" description="NodB homology" evidence="3">
    <location>
        <begin position="1"/>
        <end position="78"/>
    </location>
</feature>
<evidence type="ECO:0000256" key="2">
    <source>
        <dbReference type="ARBA" id="ARBA00022801"/>
    </source>
</evidence>
<protein>
    <submittedName>
        <fullName evidence="4">Glycoside hydrolase/deacetylase</fullName>
    </submittedName>
</protein>
<gene>
    <name evidence="4" type="ORF">BCR33DRAFT_658601</name>
</gene>
<organism evidence="4 5">
    <name type="scientific">Rhizoclosmatium globosum</name>
    <dbReference type="NCBI Taxonomy" id="329046"/>
    <lineage>
        <taxon>Eukaryota</taxon>
        <taxon>Fungi</taxon>
        <taxon>Fungi incertae sedis</taxon>
        <taxon>Chytridiomycota</taxon>
        <taxon>Chytridiomycota incertae sedis</taxon>
        <taxon>Chytridiomycetes</taxon>
        <taxon>Chytridiales</taxon>
        <taxon>Chytriomycetaceae</taxon>
        <taxon>Rhizoclosmatium</taxon>
    </lineage>
</organism>
<dbReference type="GO" id="GO:0016020">
    <property type="term" value="C:membrane"/>
    <property type="evidence" value="ECO:0007669"/>
    <property type="project" value="TreeGrafter"/>
</dbReference>
<proteinExistence type="predicted"/>
<keyword evidence="5" id="KW-1185">Reference proteome</keyword>
<dbReference type="Pfam" id="PF01522">
    <property type="entry name" value="Polysacc_deac_1"/>
    <property type="match status" value="1"/>
</dbReference>
<feature type="non-terminal residue" evidence="4">
    <location>
        <position position="1"/>
    </location>
</feature>
<dbReference type="Proteomes" id="UP000193642">
    <property type="component" value="Unassembled WGS sequence"/>
</dbReference>
<reference evidence="4 5" key="1">
    <citation type="submission" date="2016-07" db="EMBL/GenBank/DDBJ databases">
        <title>Pervasive Adenine N6-methylation of Active Genes in Fungi.</title>
        <authorList>
            <consortium name="DOE Joint Genome Institute"/>
            <person name="Mondo S.J."/>
            <person name="Dannebaum R.O."/>
            <person name="Kuo R.C."/>
            <person name="Labutti K."/>
            <person name="Haridas S."/>
            <person name="Kuo A."/>
            <person name="Salamov A."/>
            <person name="Ahrendt S.R."/>
            <person name="Lipzen A."/>
            <person name="Sullivan W."/>
            <person name="Andreopoulos W.B."/>
            <person name="Clum A."/>
            <person name="Lindquist E."/>
            <person name="Daum C."/>
            <person name="Ramamoorthy G.K."/>
            <person name="Gryganskyi A."/>
            <person name="Culley D."/>
            <person name="Magnuson J.K."/>
            <person name="James T.Y."/>
            <person name="O'Malley M.A."/>
            <person name="Stajich J.E."/>
            <person name="Spatafora J.W."/>
            <person name="Visel A."/>
            <person name="Grigoriev I.V."/>
        </authorList>
    </citation>
    <scope>NUCLEOTIDE SEQUENCE [LARGE SCALE GENOMIC DNA]</scope>
    <source>
        <strain evidence="4 5">JEL800</strain>
    </source>
</reference>
<dbReference type="InterPro" id="IPR050248">
    <property type="entry name" value="Polysacc_deacetylase_ArnD"/>
</dbReference>
<dbReference type="Gene3D" id="3.20.20.370">
    <property type="entry name" value="Glycoside hydrolase/deacetylase"/>
    <property type="match status" value="1"/>
</dbReference>
<dbReference type="EMBL" id="MCGO01000016">
    <property type="protein sequence ID" value="ORY46585.1"/>
    <property type="molecule type" value="Genomic_DNA"/>
</dbReference>
<dbReference type="GO" id="GO:0004099">
    <property type="term" value="F:chitin deacetylase activity"/>
    <property type="evidence" value="ECO:0007669"/>
    <property type="project" value="UniProtKB-ARBA"/>
</dbReference>
<dbReference type="GO" id="GO:0005975">
    <property type="term" value="P:carbohydrate metabolic process"/>
    <property type="evidence" value="ECO:0007669"/>
    <property type="project" value="InterPro"/>
</dbReference>
<dbReference type="InterPro" id="IPR011330">
    <property type="entry name" value="Glyco_hydro/deAcase_b/a-brl"/>
</dbReference>
<keyword evidence="2 4" id="KW-0378">Hydrolase</keyword>
<dbReference type="PANTHER" id="PTHR10587">
    <property type="entry name" value="GLYCOSYL TRANSFERASE-RELATED"/>
    <property type="match status" value="1"/>
</dbReference>
<dbReference type="PANTHER" id="PTHR10587:SF133">
    <property type="entry name" value="CHITIN DEACETYLASE 1-RELATED"/>
    <property type="match status" value="1"/>
</dbReference>
<evidence type="ECO:0000259" key="3">
    <source>
        <dbReference type="PROSITE" id="PS51677"/>
    </source>
</evidence>
<keyword evidence="1" id="KW-0479">Metal-binding</keyword>
<evidence type="ECO:0000313" key="5">
    <source>
        <dbReference type="Proteomes" id="UP000193642"/>
    </source>
</evidence>
<evidence type="ECO:0000313" key="4">
    <source>
        <dbReference type="EMBL" id="ORY46585.1"/>
    </source>
</evidence>
<evidence type="ECO:0000256" key="1">
    <source>
        <dbReference type="ARBA" id="ARBA00022723"/>
    </source>
</evidence>